<comment type="similarity">
    <text evidence="1">Belongs to the universal ribosomal protein uS8 family.</text>
</comment>
<evidence type="ECO:0000313" key="4">
    <source>
        <dbReference type="EMBL" id="AAG17805.1"/>
    </source>
</evidence>
<dbReference type="GeneID" id="800697"/>
<dbReference type="EMBL" id="AF288092">
    <property type="protein sequence ID" value="AAG17805.1"/>
    <property type="molecule type" value="Genomic_DNA"/>
</dbReference>
<dbReference type="InterPro" id="IPR035987">
    <property type="entry name" value="Ribosomal_uS8_sf"/>
</dbReference>
<dbReference type="GO" id="GO:0003735">
    <property type="term" value="F:structural constituent of ribosome"/>
    <property type="evidence" value="ECO:0007669"/>
    <property type="project" value="InterPro"/>
</dbReference>
<dbReference type="GO" id="GO:0005840">
    <property type="term" value="C:ribosome"/>
    <property type="evidence" value="ECO:0007669"/>
    <property type="project" value="UniProtKB-KW"/>
</dbReference>
<geneLocation type="mitochondrion" evidence="4"/>
<evidence type="ECO:0000256" key="3">
    <source>
        <dbReference type="ARBA" id="ARBA00023274"/>
    </source>
</evidence>
<accession>Q9G8P9</accession>
<dbReference type="RefSeq" id="NP_066527.1">
    <property type="nucleotide sequence ID" value="NC_002573.1"/>
</dbReference>
<name>Q9G8P9_NAEGR</name>
<gene>
    <name evidence="4" type="primary">rps8</name>
</gene>
<organism evidence="4">
    <name type="scientific">Naegleria gruberi</name>
    <name type="common">Amoeba</name>
    <dbReference type="NCBI Taxonomy" id="5762"/>
    <lineage>
        <taxon>Eukaryota</taxon>
        <taxon>Discoba</taxon>
        <taxon>Heterolobosea</taxon>
        <taxon>Tetramitia</taxon>
        <taxon>Eutetramitia</taxon>
        <taxon>Vahlkampfiidae</taxon>
        <taxon>Naegleria</taxon>
    </lineage>
</organism>
<evidence type="ECO:0000256" key="1">
    <source>
        <dbReference type="ARBA" id="ARBA00006471"/>
    </source>
</evidence>
<protein>
    <submittedName>
        <fullName evidence="4">Ribosomal protein S8</fullName>
    </submittedName>
</protein>
<dbReference type="GO" id="GO:0006412">
    <property type="term" value="P:translation"/>
    <property type="evidence" value="ECO:0007669"/>
    <property type="project" value="InterPro"/>
</dbReference>
<keyword evidence="4" id="KW-0496">Mitochondrion</keyword>
<reference evidence="4" key="1">
    <citation type="submission" date="2000-07" db="EMBL/GenBank/DDBJ databases">
        <title>The mitochondrial genome of the supposedly primitive protist, Naegleria gruberi.</title>
        <authorList>
            <person name="Burger G."/>
            <person name="Lang B.F."/>
            <person name="Nerad T.A."/>
            <person name="Gray M.W."/>
        </authorList>
    </citation>
    <scope>NUCLEOTIDE SEQUENCE</scope>
</reference>
<keyword evidence="3" id="KW-0687">Ribonucleoprotein</keyword>
<dbReference type="Gene3D" id="3.30.1490.10">
    <property type="match status" value="1"/>
</dbReference>
<evidence type="ECO:0000256" key="2">
    <source>
        <dbReference type="ARBA" id="ARBA00022980"/>
    </source>
</evidence>
<dbReference type="Pfam" id="PF00410">
    <property type="entry name" value="Ribosomal_S8"/>
    <property type="match status" value="1"/>
</dbReference>
<keyword evidence="2 4" id="KW-0689">Ribosomal protein</keyword>
<dbReference type="AlphaFoldDB" id="Q9G8P9"/>
<dbReference type="GO" id="GO:1990904">
    <property type="term" value="C:ribonucleoprotein complex"/>
    <property type="evidence" value="ECO:0007669"/>
    <property type="project" value="UniProtKB-KW"/>
</dbReference>
<sequence>MLKIKSPNYIFGAFFCSLKNAILKKQSSFTTYISKFTILVSYFFLKKRYFSNVEIYQIDPSMKKKGYILYIVINYSEEENSFSNVFLLYTRKRSKSISVTRLQSLTRIERVIYVLSTSKGILNTSESIIKNVGGIILLEVL</sequence>
<proteinExistence type="inferred from homology"/>
<dbReference type="InterPro" id="IPR000630">
    <property type="entry name" value="Ribosomal_uS8"/>
</dbReference>
<dbReference type="SUPFAM" id="SSF56047">
    <property type="entry name" value="Ribosomal protein S8"/>
    <property type="match status" value="1"/>
</dbReference>